<name>A0A5B7FRY5_PORTR</name>
<dbReference type="EMBL" id="VSRR010008124">
    <property type="protein sequence ID" value="MPC48137.1"/>
    <property type="molecule type" value="Genomic_DNA"/>
</dbReference>
<evidence type="ECO:0000313" key="2">
    <source>
        <dbReference type="Proteomes" id="UP000324222"/>
    </source>
</evidence>
<sequence length="29" mass="3521">MYQAHGHFFHHIFAHELKCHSNISQHFIC</sequence>
<dbReference type="AlphaFoldDB" id="A0A5B7FRY5"/>
<evidence type="ECO:0000313" key="1">
    <source>
        <dbReference type="EMBL" id="MPC48137.1"/>
    </source>
</evidence>
<protein>
    <submittedName>
        <fullName evidence="1">Uncharacterized protein</fullName>
    </submittedName>
</protein>
<gene>
    <name evidence="1" type="ORF">E2C01_041904</name>
</gene>
<keyword evidence="2" id="KW-1185">Reference proteome</keyword>
<reference evidence="1 2" key="1">
    <citation type="submission" date="2019-05" db="EMBL/GenBank/DDBJ databases">
        <title>Another draft genome of Portunus trituberculatus and its Hox gene families provides insights of decapod evolution.</title>
        <authorList>
            <person name="Jeong J.-H."/>
            <person name="Song I."/>
            <person name="Kim S."/>
            <person name="Choi T."/>
            <person name="Kim D."/>
            <person name="Ryu S."/>
            <person name="Kim W."/>
        </authorList>
    </citation>
    <scope>NUCLEOTIDE SEQUENCE [LARGE SCALE GENOMIC DNA]</scope>
    <source>
        <tissue evidence="1">Muscle</tissue>
    </source>
</reference>
<organism evidence="1 2">
    <name type="scientific">Portunus trituberculatus</name>
    <name type="common">Swimming crab</name>
    <name type="synonym">Neptunus trituberculatus</name>
    <dbReference type="NCBI Taxonomy" id="210409"/>
    <lineage>
        <taxon>Eukaryota</taxon>
        <taxon>Metazoa</taxon>
        <taxon>Ecdysozoa</taxon>
        <taxon>Arthropoda</taxon>
        <taxon>Crustacea</taxon>
        <taxon>Multicrustacea</taxon>
        <taxon>Malacostraca</taxon>
        <taxon>Eumalacostraca</taxon>
        <taxon>Eucarida</taxon>
        <taxon>Decapoda</taxon>
        <taxon>Pleocyemata</taxon>
        <taxon>Brachyura</taxon>
        <taxon>Eubrachyura</taxon>
        <taxon>Portunoidea</taxon>
        <taxon>Portunidae</taxon>
        <taxon>Portuninae</taxon>
        <taxon>Portunus</taxon>
    </lineage>
</organism>
<comment type="caution">
    <text evidence="1">The sequence shown here is derived from an EMBL/GenBank/DDBJ whole genome shotgun (WGS) entry which is preliminary data.</text>
</comment>
<accession>A0A5B7FRY5</accession>
<dbReference type="Proteomes" id="UP000324222">
    <property type="component" value="Unassembled WGS sequence"/>
</dbReference>
<proteinExistence type="predicted"/>